<feature type="chain" id="PRO_5045292737" description="Lipoprotein" evidence="1">
    <location>
        <begin position="19"/>
        <end position="193"/>
    </location>
</feature>
<proteinExistence type="predicted"/>
<evidence type="ECO:0000256" key="1">
    <source>
        <dbReference type="SAM" id="SignalP"/>
    </source>
</evidence>
<dbReference type="EMBL" id="JAXAVU010000009">
    <property type="protein sequence ID" value="MDX8143991.1"/>
    <property type="molecule type" value="Genomic_DNA"/>
</dbReference>
<dbReference type="RefSeq" id="WP_319976238.1">
    <property type="nucleotide sequence ID" value="NZ_JAXAVU010000009.1"/>
</dbReference>
<organism evidence="2 3">
    <name type="scientific">Lentzea sokolovensis</name>
    <dbReference type="NCBI Taxonomy" id="3095429"/>
    <lineage>
        <taxon>Bacteria</taxon>
        <taxon>Bacillati</taxon>
        <taxon>Actinomycetota</taxon>
        <taxon>Actinomycetes</taxon>
        <taxon>Pseudonocardiales</taxon>
        <taxon>Pseudonocardiaceae</taxon>
        <taxon>Lentzea</taxon>
    </lineage>
</organism>
<reference evidence="2 3" key="2">
    <citation type="submission" date="2023-11" db="EMBL/GenBank/DDBJ databases">
        <authorList>
            <person name="Lara A.C."/>
            <person name="Chronakova A."/>
        </authorList>
    </citation>
    <scope>NUCLEOTIDE SEQUENCE [LARGE SCALE GENOMIC DNA]</scope>
    <source>
        <strain evidence="2 3">BCCO 10_0061</strain>
    </source>
</reference>
<keyword evidence="3" id="KW-1185">Reference proteome</keyword>
<comment type="caution">
    <text evidence="2">The sequence shown here is derived from an EMBL/GenBank/DDBJ whole genome shotgun (WGS) entry which is preliminary data.</text>
</comment>
<accession>A0ABU4UX14</accession>
<dbReference type="PROSITE" id="PS51257">
    <property type="entry name" value="PROKAR_LIPOPROTEIN"/>
    <property type="match status" value="1"/>
</dbReference>
<gene>
    <name evidence="2" type="ORF">SK854_17870</name>
</gene>
<sequence>MGRVLGAFLLVLVAGCSAPPPEQPSPNAITTIPEEPTYPPEFRSAEEVGPLTPTDWLYIGGGAARFGPPLYPQYRHRIRYGGRPTKLMVHFHNAGDVTVTAPTIAFRLLPIEWDTETIVIGADGDGWTCETTEESATCRTAAEVAPGEVLPRIAVEVTKHPDSVSGGPGNGHDFTATFDDIVYEGHLDWDTSV</sequence>
<keyword evidence="1" id="KW-0732">Signal</keyword>
<feature type="signal peptide" evidence="1">
    <location>
        <begin position="1"/>
        <end position="18"/>
    </location>
</feature>
<dbReference type="Proteomes" id="UP001285352">
    <property type="component" value="Unassembled WGS sequence"/>
</dbReference>
<protein>
    <recommendedName>
        <fullName evidence="4">Lipoprotein</fullName>
    </recommendedName>
</protein>
<evidence type="ECO:0008006" key="4">
    <source>
        <dbReference type="Google" id="ProtNLM"/>
    </source>
</evidence>
<evidence type="ECO:0000313" key="2">
    <source>
        <dbReference type="EMBL" id="MDX8143991.1"/>
    </source>
</evidence>
<name>A0ABU4UX14_9PSEU</name>
<evidence type="ECO:0000313" key="3">
    <source>
        <dbReference type="Proteomes" id="UP001285352"/>
    </source>
</evidence>
<reference evidence="2 3" key="1">
    <citation type="submission" date="2023-11" db="EMBL/GenBank/DDBJ databases">
        <title>Lentzea sokolovensis, sp. nov., Lentzea kristufkii, sp. nov., and Lentzea miocenensis, sp. nov., rare actinobacteria from Sokolov Coal Basin, Miocene lacustrine sediment, Czech Republic.</title>
        <authorList>
            <person name="Lara A."/>
            <person name="Kotroba L."/>
            <person name="Nouioui I."/>
            <person name="Neumann-Schaal M."/>
            <person name="Mast Y."/>
            <person name="Chronakova A."/>
        </authorList>
    </citation>
    <scope>NUCLEOTIDE SEQUENCE [LARGE SCALE GENOMIC DNA]</scope>
    <source>
        <strain evidence="2 3">BCCO 10_0061</strain>
    </source>
</reference>